<dbReference type="Pfam" id="PF16884">
    <property type="entry name" value="ADH_N_2"/>
    <property type="match status" value="1"/>
</dbReference>
<dbReference type="EMBL" id="MU007015">
    <property type="protein sequence ID" value="KAF2434798.1"/>
    <property type="molecule type" value="Genomic_DNA"/>
</dbReference>
<dbReference type="OrthoDB" id="809632at2759"/>
<name>A0A9P4U3A1_9PEZI</name>
<dbReference type="PANTHER" id="PTHR43205:SF19">
    <property type="entry name" value="ENOYL REDUCTASE (ER) DOMAIN-CONTAINING PROTEIN"/>
    <property type="match status" value="1"/>
</dbReference>
<keyword evidence="4" id="KW-1185">Reference proteome</keyword>
<evidence type="ECO:0000256" key="1">
    <source>
        <dbReference type="ARBA" id="ARBA00023002"/>
    </source>
</evidence>
<dbReference type="SUPFAM" id="SSF51735">
    <property type="entry name" value="NAD(P)-binding Rossmann-fold domains"/>
    <property type="match status" value="1"/>
</dbReference>
<sequence length="351" mass="38332">MSLPTKTRAWVLANKPKDHAILSGPDATFKLETQELPPLQDGQLLVQIQYLSNDPAQRGWIDADIQANRLYVAPVEVGETMRARGVCKILSSKDSNFKEGDLVLGPGNWREYAVVNTKECQPVMDIPGVSPTQFLGALGGTGLTAYVGLVENVGVKKGESLVVSGAAGATGSMVVQIAKHIVGCSKVIGLAGTDEKCRWVESLGADKCINYKSPDWKDQLTRATDPFVDIYFDNVGGETLDLMLTRLKTHGRVSSCGAISDYNKGEKYGLKNYFEVIMQRLQIKGFIVMDYLTEGRGAKFTKILADATREGKLKVGEENETVVDTKFEDVPKTWVKLFEGGNQGKLVTHIV</sequence>
<dbReference type="InterPro" id="IPR020843">
    <property type="entry name" value="ER"/>
</dbReference>
<dbReference type="InterPro" id="IPR041694">
    <property type="entry name" value="ADH_N_2"/>
</dbReference>
<dbReference type="InterPro" id="IPR045010">
    <property type="entry name" value="MDR_fam"/>
</dbReference>
<keyword evidence="1" id="KW-0560">Oxidoreductase</keyword>
<dbReference type="FunFam" id="3.40.50.720:FF:000121">
    <property type="entry name" value="Prostaglandin reductase 2"/>
    <property type="match status" value="1"/>
</dbReference>
<dbReference type="SUPFAM" id="SSF50129">
    <property type="entry name" value="GroES-like"/>
    <property type="match status" value="1"/>
</dbReference>
<dbReference type="InterPro" id="IPR013149">
    <property type="entry name" value="ADH-like_C"/>
</dbReference>
<protein>
    <submittedName>
        <fullName evidence="3">NAD(P)-binding protein</fullName>
    </submittedName>
</protein>
<reference evidence="3" key="1">
    <citation type="journal article" date="2020" name="Stud. Mycol.">
        <title>101 Dothideomycetes genomes: a test case for predicting lifestyles and emergence of pathogens.</title>
        <authorList>
            <person name="Haridas S."/>
            <person name="Albert R."/>
            <person name="Binder M."/>
            <person name="Bloem J."/>
            <person name="Labutti K."/>
            <person name="Salamov A."/>
            <person name="Andreopoulos B."/>
            <person name="Baker S."/>
            <person name="Barry K."/>
            <person name="Bills G."/>
            <person name="Bluhm B."/>
            <person name="Cannon C."/>
            <person name="Castanera R."/>
            <person name="Culley D."/>
            <person name="Daum C."/>
            <person name="Ezra D."/>
            <person name="Gonzalez J."/>
            <person name="Henrissat B."/>
            <person name="Kuo A."/>
            <person name="Liang C."/>
            <person name="Lipzen A."/>
            <person name="Lutzoni F."/>
            <person name="Magnuson J."/>
            <person name="Mondo S."/>
            <person name="Nolan M."/>
            <person name="Ohm R."/>
            <person name="Pangilinan J."/>
            <person name="Park H.-J."/>
            <person name="Ramirez L."/>
            <person name="Alfaro M."/>
            <person name="Sun H."/>
            <person name="Tritt A."/>
            <person name="Yoshinaga Y."/>
            <person name="Zwiers L.-H."/>
            <person name="Turgeon B."/>
            <person name="Goodwin S."/>
            <person name="Spatafora J."/>
            <person name="Crous P."/>
            <person name="Grigoriev I."/>
        </authorList>
    </citation>
    <scope>NUCLEOTIDE SEQUENCE</scope>
    <source>
        <strain evidence="3">CBS 130266</strain>
    </source>
</reference>
<dbReference type="InterPro" id="IPR036291">
    <property type="entry name" value="NAD(P)-bd_dom_sf"/>
</dbReference>
<dbReference type="InterPro" id="IPR011032">
    <property type="entry name" value="GroES-like_sf"/>
</dbReference>
<accession>A0A9P4U3A1</accession>
<dbReference type="Gene3D" id="3.40.50.720">
    <property type="entry name" value="NAD(P)-binding Rossmann-like Domain"/>
    <property type="match status" value="1"/>
</dbReference>
<dbReference type="PANTHER" id="PTHR43205">
    <property type="entry name" value="PROSTAGLANDIN REDUCTASE"/>
    <property type="match status" value="1"/>
</dbReference>
<dbReference type="Proteomes" id="UP000800235">
    <property type="component" value="Unassembled WGS sequence"/>
</dbReference>
<dbReference type="Pfam" id="PF00107">
    <property type="entry name" value="ADH_zinc_N"/>
    <property type="match status" value="1"/>
</dbReference>
<dbReference type="CDD" id="cd05288">
    <property type="entry name" value="PGDH"/>
    <property type="match status" value="1"/>
</dbReference>
<evidence type="ECO:0000313" key="4">
    <source>
        <dbReference type="Proteomes" id="UP000800235"/>
    </source>
</evidence>
<dbReference type="AlphaFoldDB" id="A0A9P4U3A1"/>
<organism evidence="3 4">
    <name type="scientific">Tothia fuscella</name>
    <dbReference type="NCBI Taxonomy" id="1048955"/>
    <lineage>
        <taxon>Eukaryota</taxon>
        <taxon>Fungi</taxon>
        <taxon>Dikarya</taxon>
        <taxon>Ascomycota</taxon>
        <taxon>Pezizomycotina</taxon>
        <taxon>Dothideomycetes</taxon>
        <taxon>Pleosporomycetidae</taxon>
        <taxon>Venturiales</taxon>
        <taxon>Cylindrosympodiaceae</taxon>
        <taxon>Tothia</taxon>
    </lineage>
</organism>
<gene>
    <name evidence="3" type="ORF">EJ08DRAFT_626954</name>
</gene>
<dbReference type="Gene3D" id="3.90.180.10">
    <property type="entry name" value="Medium-chain alcohol dehydrogenases, catalytic domain"/>
    <property type="match status" value="1"/>
</dbReference>
<comment type="caution">
    <text evidence="3">The sequence shown here is derived from an EMBL/GenBank/DDBJ whole genome shotgun (WGS) entry which is preliminary data.</text>
</comment>
<dbReference type="SMART" id="SM00829">
    <property type="entry name" value="PKS_ER"/>
    <property type="match status" value="1"/>
</dbReference>
<feature type="domain" description="Enoyl reductase (ER)" evidence="2">
    <location>
        <begin position="24"/>
        <end position="348"/>
    </location>
</feature>
<proteinExistence type="predicted"/>
<evidence type="ECO:0000313" key="3">
    <source>
        <dbReference type="EMBL" id="KAF2434798.1"/>
    </source>
</evidence>
<dbReference type="GO" id="GO:0016628">
    <property type="term" value="F:oxidoreductase activity, acting on the CH-CH group of donors, NAD or NADP as acceptor"/>
    <property type="evidence" value="ECO:0007669"/>
    <property type="project" value="InterPro"/>
</dbReference>
<evidence type="ECO:0000259" key="2">
    <source>
        <dbReference type="SMART" id="SM00829"/>
    </source>
</evidence>